<dbReference type="PROSITE" id="PS50110">
    <property type="entry name" value="RESPONSE_REGULATORY"/>
    <property type="match status" value="1"/>
</dbReference>
<dbReference type="PANTHER" id="PTHR45566">
    <property type="entry name" value="HTH-TYPE TRANSCRIPTIONAL REGULATOR YHJB-RELATED"/>
    <property type="match status" value="1"/>
</dbReference>
<dbReference type="PROSITE" id="PS50043">
    <property type="entry name" value="HTH_LUXR_2"/>
    <property type="match status" value="1"/>
</dbReference>
<organism evidence="5 6">
    <name type="scientific">Allohahella marinimesophila</name>
    <dbReference type="NCBI Taxonomy" id="1054972"/>
    <lineage>
        <taxon>Bacteria</taxon>
        <taxon>Pseudomonadati</taxon>
        <taxon>Pseudomonadota</taxon>
        <taxon>Gammaproteobacteria</taxon>
        <taxon>Oceanospirillales</taxon>
        <taxon>Hahellaceae</taxon>
        <taxon>Allohahella</taxon>
    </lineage>
</organism>
<reference evidence="6" key="1">
    <citation type="journal article" date="2019" name="Int. J. Syst. Evol. Microbiol.">
        <title>The Global Catalogue of Microorganisms (GCM) 10K type strain sequencing project: providing services to taxonomists for standard genome sequencing and annotation.</title>
        <authorList>
            <consortium name="The Broad Institute Genomics Platform"/>
            <consortium name="The Broad Institute Genome Sequencing Center for Infectious Disease"/>
            <person name="Wu L."/>
            <person name="Ma J."/>
        </authorList>
    </citation>
    <scope>NUCLEOTIDE SEQUENCE [LARGE SCALE GENOMIC DNA]</scope>
    <source>
        <strain evidence="6">JCM 17555</strain>
    </source>
</reference>
<proteinExistence type="predicted"/>
<dbReference type="Pfam" id="PF00196">
    <property type="entry name" value="GerE"/>
    <property type="match status" value="1"/>
</dbReference>
<sequence length="228" mass="25558">MMTALGDSARYAVRVTVMPFKDEDTPMKTPLRFLLIEDQPFYADGFRAAIKRRIPGSHIVQVASGGEARSALKSCRFDLVFVDIQLRSGSVFALLDEFQRSQPQLSVVVLLERLDALLLERVRNSFARGALLKNCTEDEIDTICRRITDNAATLDLPRPAPMADVEMLTAREVDVLEKLVEGIDNSQICQACGISGSTLRTHLRRMFRKLEVTNRTACVVKAMRLGWV</sequence>
<dbReference type="Pfam" id="PF00072">
    <property type="entry name" value="Response_reg"/>
    <property type="match status" value="1"/>
</dbReference>
<feature type="modified residue" description="4-aspartylphosphate" evidence="2">
    <location>
        <position position="83"/>
    </location>
</feature>
<dbReference type="PRINTS" id="PR00038">
    <property type="entry name" value="HTHLUXR"/>
</dbReference>
<evidence type="ECO:0000313" key="5">
    <source>
        <dbReference type="EMBL" id="GAA3961138.1"/>
    </source>
</evidence>
<dbReference type="InterPro" id="IPR000792">
    <property type="entry name" value="Tscrpt_reg_LuxR_C"/>
</dbReference>
<feature type="domain" description="HTH luxR-type" evidence="3">
    <location>
        <begin position="161"/>
        <end position="226"/>
    </location>
</feature>
<evidence type="ECO:0000313" key="6">
    <source>
        <dbReference type="Proteomes" id="UP001501337"/>
    </source>
</evidence>
<keyword evidence="1" id="KW-0238">DNA-binding</keyword>
<dbReference type="Gene3D" id="3.40.50.2300">
    <property type="match status" value="1"/>
</dbReference>
<dbReference type="SMART" id="SM00421">
    <property type="entry name" value="HTH_LUXR"/>
    <property type="match status" value="1"/>
</dbReference>
<keyword evidence="6" id="KW-1185">Reference proteome</keyword>
<dbReference type="Proteomes" id="UP001501337">
    <property type="component" value="Unassembled WGS sequence"/>
</dbReference>
<dbReference type="InterPro" id="IPR001789">
    <property type="entry name" value="Sig_transdc_resp-reg_receiver"/>
</dbReference>
<feature type="domain" description="Response regulatory" evidence="4">
    <location>
        <begin position="32"/>
        <end position="148"/>
    </location>
</feature>
<dbReference type="EMBL" id="BAABBO010000009">
    <property type="protein sequence ID" value="GAA3961138.1"/>
    <property type="molecule type" value="Genomic_DNA"/>
</dbReference>
<gene>
    <name evidence="5" type="ORF">GCM10022278_19020</name>
</gene>
<dbReference type="SUPFAM" id="SSF46894">
    <property type="entry name" value="C-terminal effector domain of the bipartite response regulators"/>
    <property type="match status" value="1"/>
</dbReference>
<dbReference type="InterPro" id="IPR011006">
    <property type="entry name" value="CheY-like_superfamily"/>
</dbReference>
<evidence type="ECO:0000256" key="2">
    <source>
        <dbReference type="PROSITE-ProRule" id="PRU00169"/>
    </source>
</evidence>
<keyword evidence="2" id="KW-0597">Phosphoprotein</keyword>
<evidence type="ECO:0000259" key="3">
    <source>
        <dbReference type="PROSITE" id="PS50043"/>
    </source>
</evidence>
<dbReference type="InterPro" id="IPR051015">
    <property type="entry name" value="EvgA-like"/>
</dbReference>
<dbReference type="CDD" id="cd00156">
    <property type="entry name" value="REC"/>
    <property type="match status" value="1"/>
</dbReference>
<dbReference type="InterPro" id="IPR016032">
    <property type="entry name" value="Sig_transdc_resp-reg_C-effctor"/>
</dbReference>
<name>A0ABP7P7X9_9GAMM</name>
<evidence type="ECO:0000256" key="1">
    <source>
        <dbReference type="ARBA" id="ARBA00023125"/>
    </source>
</evidence>
<dbReference type="InterPro" id="IPR036388">
    <property type="entry name" value="WH-like_DNA-bd_sf"/>
</dbReference>
<accession>A0ABP7P7X9</accession>
<dbReference type="PANTHER" id="PTHR45566:SF2">
    <property type="entry name" value="NARL SUBFAMILY"/>
    <property type="match status" value="1"/>
</dbReference>
<evidence type="ECO:0000259" key="4">
    <source>
        <dbReference type="PROSITE" id="PS50110"/>
    </source>
</evidence>
<comment type="caution">
    <text evidence="5">The sequence shown here is derived from an EMBL/GenBank/DDBJ whole genome shotgun (WGS) entry which is preliminary data.</text>
</comment>
<protein>
    <submittedName>
        <fullName evidence="5">Response regulator transcription factor</fullName>
    </submittedName>
</protein>
<dbReference type="RefSeq" id="WP_344805666.1">
    <property type="nucleotide sequence ID" value="NZ_BAABBO010000009.1"/>
</dbReference>
<dbReference type="Gene3D" id="1.10.10.10">
    <property type="entry name" value="Winged helix-like DNA-binding domain superfamily/Winged helix DNA-binding domain"/>
    <property type="match status" value="1"/>
</dbReference>
<dbReference type="CDD" id="cd06170">
    <property type="entry name" value="LuxR_C_like"/>
    <property type="match status" value="1"/>
</dbReference>
<dbReference type="SUPFAM" id="SSF52172">
    <property type="entry name" value="CheY-like"/>
    <property type="match status" value="1"/>
</dbReference>